<protein>
    <recommendedName>
        <fullName evidence="5">MYND-type domain-containing protein</fullName>
    </recommendedName>
</protein>
<feature type="region of interest" description="Disordered" evidence="4">
    <location>
        <begin position="86"/>
        <end position="140"/>
    </location>
</feature>
<proteinExistence type="predicted"/>
<evidence type="ECO:0000256" key="3">
    <source>
        <dbReference type="ARBA" id="ARBA00022833"/>
    </source>
</evidence>
<dbReference type="RefSeq" id="XP_042916096.1">
    <property type="nucleotide sequence ID" value="XM_043071287.1"/>
</dbReference>
<keyword evidence="2" id="KW-0863">Zinc-finger</keyword>
<feature type="region of interest" description="Disordered" evidence="4">
    <location>
        <begin position="811"/>
        <end position="861"/>
    </location>
</feature>
<sequence>MAQELLRELEAKLPAALAAYRSGQLTGIIDRLKPVYRLAAYLEPRKYEPEAVPVARRLLSSGLLPRLVQLQAYAAEHALAAGFPELPGAPRNAAARPTGAKQQRRQQQRRRRKEAAAAASGVGGGSEQNDDGGGEEEEEQEMYIDRMEGEGGVHLEAFGAAARIVAACLIVASGSHCGPVAMPNALRTVADLTVAALLRMHVLRWSGALAARAVEALEAFQVAFPPAAAVATEAAAAAGSSSSSGGGAGDGGGGGLLQPGAVAVAHAEVVLRAFVNQAMIDSSFLVNALSVMADEQFCRHQFGVLVGSTISISNSGGLSSGNSRQPATAARQQQQQQQRPPPPAPQTMQVSPLVAMLGEVGSSCFLEQAARLVLQEAVGVGRRRLLQPALMAHVEGHMPSGYRVDVLGELVPSDSRFGLVAQLCKRAQDLQFKRRLCVTAAQFGLTAAAIQALGSDVGGGSSSSSSSGGNSGSSSGGGKSRSSGGGARAGRGGGGSGAAAVAAAPTQIEPSPALPWGACMHTLVLAEVVAGLAVAGFGGGVRGTWGLPPELVAGLPVLGLNPDGRDIEVGLLIKALSRGAGSATKHPAPAMARASGGAAGSSGGSGGGRGAVRVLGLNDMPFRLLGALVEEQLLISELPGVGAAEAAAAEQDAVLVREAFGTLGGGGGGGNGSGNCSGRGRGGSGDSGGSSSSRSRQAPAADAEQPPWRLPLGRRALAVLCLRIADLAAAGHGPAYAAAPAAAADAADAAETSGAGAAPDAAAGSNLSSSSSGGGGGLLVRFRPHHTWILGAQAIDSARRLLLLPPGIDGRQQGTGSAQPPTASAAASASGARAAGSGVGRSASGAAARQQGQGHPEAEADAGGYPVLPAAWWRSLTALLHVPVPLRLAYAADDALSCWRFNDDGTVSSGSGGKNTISCSGSSCSSSGGVNPAGVASKEGDLQELQPHLWLATSLRLKCMPGMLLPLQPPPGLAAALQEGLVPAFEAALRRAPDAHMAARLAAALLQPDWLAVNDGTNDGLGCSWPLLQQLLAFAPPPAAAALVASLGKRLQLALDEAGVKAAVATAAGGSGGGSSSRSGSSGGSGGGSGRMMLTAPVLMQARQLAAALPVCCLMDLELLGADGVGCFCTTSHVMDEVAAAASRARGSGASSGGSSGEEAAAAATARRRQWARVRLQLSHALHRWLPALSRFARRLPGEELSRLVKERRQDVDASSQGLTDLQVACSCVSKLLLWLQPPLIALAAAEREVALRSQFLATVNDAASSGGGGSTFTVVGGGGGVVLGPGADLSLVVSGMEAEYAAWVARLASWRHFLIHGVDVVGLLGAALQVSMQLMADRDMQTPVPAACKSNPVTWGAVTVSAPLLLALHFASQAVPDVLAAPLLQAAQQEPQAPAASGSGTGAAGLGPPWSPAVIQRLLTAGADPGGVRLAMGVTQQSVEKLRAFARAHGAQAARADFDGGPVMRHVRIATEALPRIEHFTPVSPLEARQGAAAAGLSKTRTVHGHHFITGGGGAASSSAASEPADPPMPLRCCANPRCTNLAAAVGADSDAQLPLLNCGGCRGAATYCGRGCQAAHWRAGHKEVCAALRG</sequence>
<reference evidence="6 7" key="1">
    <citation type="journal article" date="2007" name="Science">
        <title>The Chlamydomonas genome reveals the evolution of key animal and plant functions.</title>
        <authorList>
            <person name="Merchant S.S."/>
            <person name="Prochnik S.E."/>
            <person name="Vallon O."/>
            <person name="Harris E.H."/>
            <person name="Karpowicz S.J."/>
            <person name="Witman G.B."/>
            <person name="Terry A."/>
            <person name="Salamov A."/>
            <person name="Fritz-Laylin L.K."/>
            <person name="Marechal-Drouard L."/>
            <person name="Marshall W.F."/>
            <person name="Qu L.H."/>
            <person name="Nelson D.R."/>
            <person name="Sanderfoot A.A."/>
            <person name="Spalding M.H."/>
            <person name="Kapitonov V.V."/>
            <person name="Ren Q."/>
            <person name="Ferris P."/>
            <person name="Lindquist E."/>
            <person name="Shapiro H."/>
            <person name="Lucas S.M."/>
            <person name="Grimwood J."/>
            <person name="Schmutz J."/>
            <person name="Cardol P."/>
            <person name="Cerutti H."/>
            <person name="Chanfreau G."/>
            <person name="Chen C.L."/>
            <person name="Cognat V."/>
            <person name="Croft M.T."/>
            <person name="Dent R."/>
            <person name="Dutcher S."/>
            <person name="Fernandez E."/>
            <person name="Fukuzawa H."/>
            <person name="Gonzalez-Ballester D."/>
            <person name="Gonzalez-Halphen D."/>
            <person name="Hallmann A."/>
            <person name="Hanikenne M."/>
            <person name="Hippler M."/>
            <person name="Inwood W."/>
            <person name="Jabbari K."/>
            <person name="Kalanon M."/>
            <person name="Kuras R."/>
            <person name="Lefebvre P.A."/>
            <person name="Lemaire S.D."/>
            <person name="Lobanov A.V."/>
            <person name="Lohr M."/>
            <person name="Manuell A."/>
            <person name="Meier I."/>
            <person name="Mets L."/>
            <person name="Mittag M."/>
            <person name="Mittelmeier T."/>
            <person name="Moroney J.V."/>
            <person name="Moseley J."/>
            <person name="Napoli C."/>
            <person name="Nedelcu A.M."/>
            <person name="Niyogi K."/>
            <person name="Novoselov S.V."/>
            <person name="Paulsen I.T."/>
            <person name="Pazour G."/>
            <person name="Purton S."/>
            <person name="Ral J.P."/>
            <person name="Riano-Pachon D.M."/>
            <person name="Riekhof W."/>
            <person name="Rymarquis L."/>
            <person name="Schroda M."/>
            <person name="Stern D."/>
            <person name="Umen J."/>
            <person name="Willows R."/>
            <person name="Wilson N."/>
            <person name="Zimmer S.L."/>
            <person name="Allmer J."/>
            <person name="Balk J."/>
            <person name="Bisova K."/>
            <person name="Chen C.J."/>
            <person name="Elias M."/>
            <person name="Gendler K."/>
            <person name="Hauser C."/>
            <person name="Lamb M.R."/>
            <person name="Ledford H."/>
            <person name="Long J.C."/>
            <person name="Minagawa J."/>
            <person name="Page M.D."/>
            <person name="Pan J."/>
            <person name="Pootakham W."/>
            <person name="Roje S."/>
            <person name="Rose A."/>
            <person name="Stahlberg E."/>
            <person name="Terauchi A.M."/>
            <person name="Yang P."/>
            <person name="Ball S."/>
            <person name="Bowler C."/>
            <person name="Dieckmann C.L."/>
            <person name="Gladyshev V.N."/>
            <person name="Green P."/>
            <person name="Jorgensen R."/>
            <person name="Mayfield S."/>
            <person name="Mueller-Roeber B."/>
            <person name="Rajamani S."/>
            <person name="Sayre R.T."/>
            <person name="Brokstein P."/>
            <person name="Dubchak I."/>
            <person name="Goodstein D."/>
            <person name="Hornick L."/>
            <person name="Huang Y.W."/>
            <person name="Jhaveri J."/>
            <person name="Luo Y."/>
            <person name="Martinez D."/>
            <person name="Ngau W.C."/>
            <person name="Otillar B."/>
            <person name="Poliakov A."/>
            <person name="Porter A."/>
            <person name="Szajkowski L."/>
            <person name="Werner G."/>
            <person name="Zhou K."/>
            <person name="Grigoriev I.V."/>
            <person name="Rokhsar D.S."/>
            <person name="Grossman A.R."/>
        </authorList>
    </citation>
    <scope>NUCLEOTIDE SEQUENCE [LARGE SCALE GENOMIC DNA]</scope>
    <source>
        <strain evidence="7">CC-503</strain>
    </source>
</reference>
<dbReference type="PANTHER" id="PTHR40903">
    <property type="entry name" value="GLYCINE-RICH CELL WALL STRUCTURAL PROTEIN 1-LIKE"/>
    <property type="match status" value="1"/>
</dbReference>
<feature type="compositionally biased region" description="Low complexity" evidence="4">
    <location>
        <begin position="316"/>
        <end position="338"/>
    </location>
</feature>
<dbReference type="KEGG" id="cre:CHLRE_16g676000v5"/>
<feature type="compositionally biased region" description="Gly residues" evidence="4">
    <location>
        <begin position="597"/>
        <end position="606"/>
    </location>
</feature>
<feature type="domain" description="MYND-type" evidence="5">
    <location>
        <begin position="1554"/>
        <end position="1587"/>
    </location>
</feature>
<evidence type="ECO:0000259" key="5">
    <source>
        <dbReference type="Pfam" id="PF01753"/>
    </source>
</evidence>
<keyword evidence="3" id="KW-0862">Zinc</keyword>
<feature type="compositionally biased region" description="Acidic residues" evidence="4">
    <location>
        <begin position="128"/>
        <end position="140"/>
    </location>
</feature>
<accession>A0A2K3CVE1</accession>
<dbReference type="SUPFAM" id="SSF144232">
    <property type="entry name" value="HIT/MYND zinc finger-like"/>
    <property type="match status" value="1"/>
</dbReference>
<dbReference type="GO" id="GO:0008270">
    <property type="term" value="F:zinc ion binding"/>
    <property type="evidence" value="ECO:0007669"/>
    <property type="project" value="UniProtKB-KW"/>
</dbReference>
<dbReference type="InterPro" id="IPR002893">
    <property type="entry name" value="Znf_MYND"/>
</dbReference>
<feature type="region of interest" description="Disordered" evidence="4">
    <location>
        <begin position="459"/>
        <end position="503"/>
    </location>
</feature>
<keyword evidence="7" id="KW-1185">Reference proteome</keyword>
<feature type="compositionally biased region" description="Gly residues" evidence="4">
    <location>
        <begin position="666"/>
        <end position="688"/>
    </location>
</feature>
<dbReference type="PANTHER" id="PTHR40903:SF1">
    <property type="entry name" value="HYPHALLY REGULATED CELL WALL PROTEIN 3"/>
    <property type="match status" value="1"/>
</dbReference>
<feature type="compositionally biased region" description="Polar residues" evidence="4">
    <location>
        <begin position="812"/>
        <end position="822"/>
    </location>
</feature>
<evidence type="ECO:0000256" key="4">
    <source>
        <dbReference type="SAM" id="MobiDB-lite"/>
    </source>
</evidence>
<name>A0A2K3CVE1_CHLRE</name>
<dbReference type="OrthoDB" id="551166at2759"/>
<feature type="compositionally biased region" description="Low complexity" evidence="4">
    <location>
        <begin position="823"/>
        <end position="854"/>
    </location>
</feature>
<dbReference type="GeneID" id="66056674"/>
<evidence type="ECO:0000313" key="7">
    <source>
        <dbReference type="Proteomes" id="UP000006906"/>
    </source>
</evidence>
<evidence type="ECO:0000313" key="6">
    <source>
        <dbReference type="EMBL" id="PNW72246.1"/>
    </source>
</evidence>
<evidence type="ECO:0000256" key="2">
    <source>
        <dbReference type="ARBA" id="ARBA00022771"/>
    </source>
</evidence>
<dbReference type="InParanoid" id="A0A2K3CVE1"/>
<feature type="region of interest" description="Disordered" evidence="4">
    <location>
        <begin position="316"/>
        <end position="348"/>
    </location>
</feature>
<feature type="region of interest" description="Disordered" evidence="4">
    <location>
        <begin position="1067"/>
        <end position="1088"/>
    </location>
</feature>
<feature type="region of interest" description="Disordered" evidence="4">
    <location>
        <begin position="583"/>
        <end position="606"/>
    </location>
</feature>
<dbReference type="EMBL" id="CM008977">
    <property type="protein sequence ID" value="PNW72246.1"/>
    <property type="molecule type" value="Genomic_DNA"/>
</dbReference>
<evidence type="ECO:0000256" key="1">
    <source>
        <dbReference type="ARBA" id="ARBA00022723"/>
    </source>
</evidence>
<dbReference type="Gene3D" id="6.10.140.2220">
    <property type="match status" value="1"/>
</dbReference>
<feature type="compositionally biased region" description="Gly residues" evidence="4">
    <location>
        <begin position="469"/>
        <end position="497"/>
    </location>
</feature>
<feature type="compositionally biased region" description="Basic residues" evidence="4">
    <location>
        <begin position="102"/>
        <end position="113"/>
    </location>
</feature>
<dbReference type="Pfam" id="PF01753">
    <property type="entry name" value="zf-MYND"/>
    <property type="match status" value="1"/>
</dbReference>
<dbReference type="Proteomes" id="UP000006906">
    <property type="component" value="Chromosome 16"/>
</dbReference>
<keyword evidence="1" id="KW-0479">Metal-binding</keyword>
<gene>
    <name evidence="6" type="ORF">CHLRE_16g676000v5</name>
</gene>
<organism evidence="6 7">
    <name type="scientific">Chlamydomonas reinhardtii</name>
    <name type="common">Chlamydomonas smithii</name>
    <dbReference type="NCBI Taxonomy" id="3055"/>
    <lineage>
        <taxon>Eukaryota</taxon>
        <taxon>Viridiplantae</taxon>
        <taxon>Chlorophyta</taxon>
        <taxon>core chlorophytes</taxon>
        <taxon>Chlorophyceae</taxon>
        <taxon>CS clade</taxon>
        <taxon>Chlamydomonadales</taxon>
        <taxon>Chlamydomonadaceae</taxon>
        <taxon>Chlamydomonas</taxon>
    </lineage>
</organism>
<feature type="region of interest" description="Disordered" evidence="4">
    <location>
        <begin position="666"/>
        <end position="707"/>
    </location>
</feature>
<feature type="compositionally biased region" description="Gly residues" evidence="4">
    <location>
        <begin position="1069"/>
        <end position="1088"/>
    </location>
</feature>
<dbReference type="Gramene" id="PNW72246">
    <property type="protein sequence ID" value="PNW72246"/>
    <property type="gene ID" value="CHLRE_16g676000v5"/>
</dbReference>